<proteinExistence type="predicted"/>
<sequence>MNASRIIVVALLAISISCQTKPKQEATTASDTTTEQPDSAASLAKRPGPDSPRTAADRLIRALYFEHNAKENPFREKKDRTLIDQFFAKPTADLIWNDAQKATGKVNRTKTNLLFNAPDAAVKKTWVEPAAIGGKRAIVYVTFQDNGKPQEVKVDMNQIDGGRWRITEMFYPDGKQLTQLLK</sequence>
<accession>A0A6G9AG48</accession>
<dbReference type="PROSITE" id="PS51257">
    <property type="entry name" value="PROKAR_LIPOPROTEIN"/>
    <property type="match status" value="1"/>
</dbReference>
<name>A0A6G9AG48_9BACT</name>
<dbReference type="RefSeq" id="WP_167204332.1">
    <property type="nucleotide sequence ID" value="NZ_CP050063.1"/>
</dbReference>
<dbReference type="KEGG" id="spib:G8759_00865"/>
<organism evidence="2 3">
    <name type="scientific">Spirosoma aureum</name>
    <dbReference type="NCBI Taxonomy" id="2692134"/>
    <lineage>
        <taxon>Bacteria</taxon>
        <taxon>Pseudomonadati</taxon>
        <taxon>Bacteroidota</taxon>
        <taxon>Cytophagia</taxon>
        <taxon>Cytophagales</taxon>
        <taxon>Cytophagaceae</taxon>
        <taxon>Spirosoma</taxon>
    </lineage>
</organism>
<dbReference type="Proteomes" id="UP000501802">
    <property type="component" value="Chromosome"/>
</dbReference>
<protein>
    <recommendedName>
        <fullName evidence="4">DUF3828 domain-containing protein</fullName>
    </recommendedName>
</protein>
<feature type="region of interest" description="Disordered" evidence="1">
    <location>
        <begin position="22"/>
        <end position="52"/>
    </location>
</feature>
<feature type="compositionally biased region" description="Polar residues" evidence="1">
    <location>
        <begin position="22"/>
        <end position="39"/>
    </location>
</feature>
<dbReference type="EMBL" id="CP050063">
    <property type="protein sequence ID" value="QIP11289.1"/>
    <property type="molecule type" value="Genomic_DNA"/>
</dbReference>
<dbReference type="AlphaFoldDB" id="A0A6G9AG48"/>
<evidence type="ECO:0000313" key="2">
    <source>
        <dbReference type="EMBL" id="QIP11289.1"/>
    </source>
</evidence>
<evidence type="ECO:0000256" key="1">
    <source>
        <dbReference type="SAM" id="MobiDB-lite"/>
    </source>
</evidence>
<gene>
    <name evidence="2" type="ORF">G8759_00865</name>
</gene>
<reference evidence="2 3" key="1">
    <citation type="submission" date="2020-03" db="EMBL/GenBank/DDBJ databases">
        <authorList>
            <person name="Kim M.K."/>
        </authorList>
    </citation>
    <scope>NUCLEOTIDE SEQUENCE [LARGE SCALE GENOMIC DNA]</scope>
    <source>
        <strain evidence="2 3">BT328</strain>
    </source>
</reference>
<evidence type="ECO:0008006" key="4">
    <source>
        <dbReference type="Google" id="ProtNLM"/>
    </source>
</evidence>
<keyword evidence="3" id="KW-1185">Reference proteome</keyword>
<evidence type="ECO:0000313" key="3">
    <source>
        <dbReference type="Proteomes" id="UP000501802"/>
    </source>
</evidence>